<reference evidence="2" key="1">
    <citation type="journal article" date="2016" name="Front. Microbiol.">
        <title>Complete Genome Sequence of Clostridium estertheticum DSM 8809, a Microbe Identified in Spoiled Vacuum Packed Beef.</title>
        <authorList>
            <person name="Yu Z."/>
            <person name="Gunn L."/>
            <person name="Brennan E."/>
            <person name="Reid R."/>
            <person name="Wall P.G."/>
            <person name="Gaora O.P."/>
            <person name="Hurley D."/>
            <person name="Bolton D."/>
            <person name="Fanning S."/>
        </authorList>
    </citation>
    <scope>NUCLEOTIDE SEQUENCE [LARGE SCALE GENOMIC DNA]</scope>
    <source>
        <strain evidence="2">DSM 8809</strain>
    </source>
</reference>
<evidence type="ECO:0008006" key="3">
    <source>
        <dbReference type="Google" id="ProtNLM"/>
    </source>
</evidence>
<gene>
    <name evidence="1" type="ORF">A7L45_09320</name>
</gene>
<sequence length="210" mass="24537">MGNEKEYLSKMNDTYVKAHGDLFLKIYSNEFRDDTLKNKVKALKFEKISLEFIDIIDKSIKASNKLMHFVVDDTKEVSDYYKKYRGQLDQVQNCSKCECIDCAYECNFSSCGNCLSGCRVKTCDKKENCIIESTKTLELYDDNKERNVEFEILAIVESKSYDKKYILLQEKENEDNKQMYIMTDGLSDTEYINIENEEELENIAGLFMES</sequence>
<proteinExistence type="predicted"/>
<dbReference type="Proteomes" id="UP000182569">
    <property type="component" value="Chromosome"/>
</dbReference>
<dbReference type="OrthoDB" id="1757219at2"/>
<dbReference type="Pfam" id="PF06949">
    <property type="entry name" value="DUF1292"/>
    <property type="match status" value="1"/>
</dbReference>
<keyword evidence="2" id="KW-1185">Reference proteome</keyword>
<evidence type="ECO:0000313" key="1">
    <source>
        <dbReference type="EMBL" id="APC40252.1"/>
    </source>
</evidence>
<dbReference type="RefSeq" id="WP_071612543.1">
    <property type="nucleotide sequence ID" value="NZ_CP015756.1"/>
</dbReference>
<name>A0A1J0GFU5_9CLOT</name>
<evidence type="ECO:0000313" key="2">
    <source>
        <dbReference type="Proteomes" id="UP000182569"/>
    </source>
</evidence>
<organism evidence="1 2">
    <name type="scientific">Clostridium estertheticum subsp. estertheticum</name>
    <dbReference type="NCBI Taxonomy" id="1552"/>
    <lineage>
        <taxon>Bacteria</taxon>
        <taxon>Bacillati</taxon>
        <taxon>Bacillota</taxon>
        <taxon>Clostridia</taxon>
        <taxon>Eubacteriales</taxon>
        <taxon>Clostridiaceae</taxon>
        <taxon>Clostridium</taxon>
    </lineage>
</organism>
<protein>
    <recommendedName>
        <fullName evidence="3">DUF1292 domain-containing protein</fullName>
    </recommendedName>
</protein>
<dbReference type="InterPro" id="IPR009711">
    <property type="entry name" value="UPF0473"/>
</dbReference>
<dbReference type="STRING" id="1552.A7L45_09320"/>
<dbReference type="KEGG" id="ceu:A7L45_09320"/>
<dbReference type="AlphaFoldDB" id="A0A1J0GFU5"/>
<dbReference type="EMBL" id="CP015756">
    <property type="protein sequence ID" value="APC40252.1"/>
    <property type="molecule type" value="Genomic_DNA"/>
</dbReference>
<accession>A0A1J0GFU5</accession>